<name>M7ZCP1_TRIUA</name>
<reference evidence="1" key="1">
    <citation type="journal article" date="2013" name="Nature">
        <title>Draft genome of the wheat A-genome progenitor Triticum urartu.</title>
        <authorList>
            <person name="Ling H.Q."/>
            <person name="Zhao S."/>
            <person name="Liu D."/>
            <person name="Wang J."/>
            <person name="Sun H."/>
            <person name="Zhang C."/>
            <person name="Fan H."/>
            <person name="Li D."/>
            <person name="Dong L."/>
            <person name="Tao Y."/>
            <person name="Gao C."/>
            <person name="Wu H."/>
            <person name="Li Y."/>
            <person name="Cui Y."/>
            <person name="Guo X."/>
            <person name="Zheng S."/>
            <person name="Wang B."/>
            <person name="Yu K."/>
            <person name="Liang Q."/>
            <person name="Yang W."/>
            <person name="Lou X."/>
            <person name="Chen J."/>
            <person name="Feng M."/>
            <person name="Jian J."/>
            <person name="Zhang X."/>
            <person name="Luo G."/>
            <person name="Jiang Y."/>
            <person name="Liu J."/>
            <person name="Wang Z."/>
            <person name="Sha Y."/>
            <person name="Zhang B."/>
            <person name="Wu H."/>
            <person name="Tang D."/>
            <person name="Shen Q."/>
            <person name="Xue P."/>
            <person name="Zou S."/>
            <person name="Wang X."/>
            <person name="Liu X."/>
            <person name="Wang F."/>
            <person name="Yang Y."/>
            <person name="An X."/>
            <person name="Dong Z."/>
            <person name="Zhang K."/>
            <person name="Zhang X."/>
            <person name="Luo M.C."/>
            <person name="Dvorak J."/>
            <person name="Tong Y."/>
            <person name="Wang J."/>
            <person name="Yang H."/>
            <person name="Li Z."/>
            <person name="Wang D."/>
            <person name="Zhang A."/>
            <person name="Wang J."/>
        </authorList>
    </citation>
    <scope>NUCLEOTIDE SEQUENCE</scope>
</reference>
<evidence type="ECO:0000313" key="1">
    <source>
        <dbReference type="EMBL" id="EMS50170.1"/>
    </source>
</evidence>
<organism evidence="1">
    <name type="scientific">Triticum urartu</name>
    <name type="common">Red wild einkorn</name>
    <name type="synonym">Crithodium urartu</name>
    <dbReference type="NCBI Taxonomy" id="4572"/>
    <lineage>
        <taxon>Eukaryota</taxon>
        <taxon>Viridiplantae</taxon>
        <taxon>Streptophyta</taxon>
        <taxon>Embryophyta</taxon>
        <taxon>Tracheophyta</taxon>
        <taxon>Spermatophyta</taxon>
        <taxon>Magnoliopsida</taxon>
        <taxon>Liliopsida</taxon>
        <taxon>Poales</taxon>
        <taxon>Poaceae</taxon>
        <taxon>BOP clade</taxon>
        <taxon>Pooideae</taxon>
        <taxon>Triticodae</taxon>
        <taxon>Triticeae</taxon>
        <taxon>Triticinae</taxon>
        <taxon>Triticum</taxon>
    </lineage>
</organism>
<dbReference type="AlphaFoldDB" id="M7ZCP1"/>
<gene>
    <name evidence="1" type="ORF">TRIUR3_32492</name>
</gene>
<proteinExistence type="predicted"/>
<protein>
    <submittedName>
        <fullName evidence="1">Uncharacterized protein</fullName>
    </submittedName>
</protein>
<sequence length="66" mass="7526">MVGKLCSIAITEQPCSSNLTTLDLRSNLRLPGSFCRPPVSAITCNYFLEIMSYLCKKDVFFYQIKR</sequence>
<accession>M7ZCP1</accession>
<dbReference type="EMBL" id="KD234199">
    <property type="protein sequence ID" value="EMS50170.1"/>
    <property type="molecule type" value="Genomic_DNA"/>
</dbReference>